<dbReference type="PANTHER" id="PTHR11362:SF42">
    <property type="entry name" value="PROTEIN MOTHER OF FT AND TFL1 HOMOLOG 2"/>
    <property type="match status" value="1"/>
</dbReference>
<dbReference type="Pfam" id="PF01161">
    <property type="entry name" value="PBP"/>
    <property type="match status" value="1"/>
</dbReference>
<dbReference type="InterPro" id="IPR001858">
    <property type="entry name" value="Phosphatidylethanolamine-bd_CS"/>
</dbReference>
<proteinExistence type="inferred from homology"/>
<organism evidence="2 3">
    <name type="scientific">Urochloa decumbens</name>
    <dbReference type="NCBI Taxonomy" id="240449"/>
    <lineage>
        <taxon>Eukaryota</taxon>
        <taxon>Viridiplantae</taxon>
        <taxon>Streptophyta</taxon>
        <taxon>Embryophyta</taxon>
        <taxon>Tracheophyta</taxon>
        <taxon>Spermatophyta</taxon>
        <taxon>Magnoliopsida</taxon>
        <taxon>Liliopsida</taxon>
        <taxon>Poales</taxon>
        <taxon>Poaceae</taxon>
        <taxon>PACMAD clade</taxon>
        <taxon>Panicoideae</taxon>
        <taxon>Panicodae</taxon>
        <taxon>Paniceae</taxon>
        <taxon>Melinidinae</taxon>
        <taxon>Urochloa</taxon>
    </lineage>
</organism>
<dbReference type="InterPro" id="IPR035810">
    <property type="entry name" value="PEBP_euk"/>
</dbReference>
<evidence type="ECO:0000313" key="3">
    <source>
        <dbReference type="Proteomes" id="UP001497457"/>
    </source>
</evidence>
<dbReference type="InterPro" id="IPR036610">
    <property type="entry name" value="PEBP-like_sf"/>
</dbReference>
<gene>
    <name evidence="2" type="ORF">URODEC1_LOCUS42708</name>
</gene>
<comment type="similarity">
    <text evidence="1">Belongs to the phosphatidylethanolamine-binding protein family.</text>
</comment>
<keyword evidence="3" id="KW-1185">Reference proteome</keyword>
<dbReference type="PROSITE" id="PS01220">
    <property type="entry name" value="PBP"/>
    <property type="match status" value="1"/>
</dbReference>
<dbReference type="Proteomes" id="UP001497457">
    <property type="component" value="Chromosome 18b"/>
</dbReference>
<reference evidence="2 3" key="2">
    <citation type="submission" date="2024-10" db="EMBL/GenBank/DDBJ databases">
        <authorList>
            <person name="Ryan C."/>
        </authorList>
    </citation>
    <scope>NUCLEOTIDE SEQUENCE [LARGE SCALE GENOMIC DNA]</scope>
</reference>
<protein>
    <submittedName>
        <fullName evidence="2">Uncharacterized protein</fullName>
    </submittedName>
</protein>
<reference evidence="3" key="1">
    <citation type="submission" date="2024-06" db="EMBL/GenBank/DDBJ databases">
        <authorList>
            <person name="Ryan C."/>
        </authorList>
    </citation>
    <scope>NUCLEOTIDE SEQUENCE [LARGE SCALE GENOMIC DNA]</scope>
</reference>
<dbReference type="AlphaFoldDB" id="A0ABC8Z8Y8"/>
<dbReference type="EMBL" id="OZ075128">
    <property type="protein sequence ID" value="CAL4957694.1"/>
    <property type="molecule type" value="Genomic_DNA"/>
</dbReference>
<dbReference type="CDD" id="cd00866">
    <property type="entry name" value="PEBP_euk"/>
    <property type="match status" value="1"/>
</dbReference>
<name>A0ABC8Z8Y8_9POAL</name>
<evidence type="ECO:0000313" key="2">
    <source>
        <dbReference type="EMBL" id="CAL4957694.1"/>
    </source>
</evidence>
<dbReference type="InterPro" id="IPR008914">
    <property type="entry name" value="PEBP"/>
</dbReference>
<dbReference type="PANTHER" id="PTHR11362">
    <property type="entry name" value="PHOSPHATIDYLETHANOLAMINE-BINDING PROTEIN"/>
    <property type="match status" value="1"/>
</dbReference>
<accession>A0ABC8Z8Y8</accession>
<dbReference type="SUPFAM" id="SSF49777">
    <property type="entry name" value="PEBP-like"/>
    <property type="match status" value="1"/>
</dbReference>
<sequence length="204" mass="22285">MARFVDPLVVGRVIGEVVDLFVPSISMTVAYGPKDISNGCLLKPSATAAPPLVRISGRRNDLYTLIMTDPDAPSPSDPTMREYLHWIVTNIPGGTDASKAPPAIAWHKLSRRAGRHIAPQRELAAHCEAAADGEEVVEYMGPRPPVGIHRYVLVLFEQKTRVNAEAPGERANFNTRGFAAAHELGLPTAVVYFNAQKEPANRRR</sequence>
<dbReference type="Gene3D" id="3.90.280.10">
    <property type="entry name" value="PEBP-like"/>
    <property type="match status" value="1"/>
</dbReference>
<evidence type="ECO:0000256" key="1">
    <source>
        <dbReference type="ARBA" id="ARBA00007091"/>
    </source>
</evidence>